<name>A0A221V133_9FLAO</name>
<evidence type="ECO:0000313" key="2">
    <source>
        <dbReference type="EMBL" id="ASO07223.1"/>
    </source>
</evidence>
<feature type="signal peptide" evidence="1">
    <location>
        <begin position="1"/>
        <end position="26"/>
    </location>
</feature>
<dbReference type="KEGG" id="aalg:AREALGSMS7_03813"/>
<accession>A0A221V133</accession>
<dbReference type="AlphaFoldDB" id="A0A221V133"/>
<dbReference type="eggNOG" id="ENOG50303GN">
    <property type="taxonomic scope" value="Bacteria"/>
</dbReference>
<organism evidence="2 3">
    <name type="scientific">Arenibacter algicola</name>
    <dbReference type="NCBI Taxonomy" id="616991"/>
    <lineage>
        <taxon>Bacteria</taxon>
        <taxon>Pseudomonadati</taxon>
        <taxon>Bacteroidota</taxon>
        <taxon>Flavobacteriia</taxon>
        <taxon>Flavobacteriales</taxon>
        <taxon>Flavobacteriaceae</taxon>
        <taxon>Arenibacter</taxon>
    </lineage>
</organism>
<dbReference type="RefSeq" id="WP_093979546.1">
    <property type="nucleotide sequence ID" value="NZ_CP022515.1"/>
</dbReference>
<evidence type="ECO:0000256" key="1">
    <source>
        <dbReference type="SAM" id="SignalP"/>
    </source>
</evidence>
<reference evidence="2 3" key="1">
    <citation type="submission" date="2017-07" db="EMBL/GenBank/DDBJ databases">
        <title>Genome Sequence of Arenibacter algicola Strain SMS7 Isolated from a culture of the Diatom Skeletonema marinoi.</title>
        <authorList>
            <person name="Topel M."/>
            <person name="Pinder M.I.M."/>
            <person name="Johansson O.N."/>
            <person name="Kourtchenko O."/>
            <person name="Godhe A."/>
            <person name="Clarke A.K."/>
        </authorList>
    </citation>
    <scope>NUCLEOTIDE SEQUENCE [LARGE SCALE GENOMIC DNA]</scope>
    <source>
        <strain evidence="2 3">SMS7</strain>
    </source>
</reference>
<evidence type="ECO:0000313" key="3">
    <source>
        <dbReference type="Proteomes" id="UP000204551"/>
    </source>
</evidence>
<protein>
    <submittedName>
        <fullName evidence="2">Uncharacterized protein</fullName>
    </submittedName>
</protein>
<keyword evidence="1" id="KW-0732">Signal</keyword>
<dbReference type="EMBL" id="CP022515">
    <property type="protein sequence ID" value="ASO07223.1"/>
    <property type="molecule type" value="Genomic_DNA"/>
</dbReference>
<gene>
    <name evidence="2" type="ORF">AREALGSMS7_03813</name>
</gene>
<sequence length="123" mass="13193">MKHTKTPYFGLLLTAFLFMFSSNAFAQSSETIKGEVLDMSCYVTQEATGQGHKKCAQACLDKGLPAGILSDNGMVYLLVEDHNAADAYKQAISNAAETVEVTGKVVEKDGIKSIVVEKVTVKG</sequence>
<proteinExistence type="predicted"/>
<dbReference type="Proteomes" id="UP000204551">
    <property type="component" value="Chromosome"/>
</dbReference>
<feature type="chain" id="PRO_5013007925" evidence="1">
    <location>
        <begin position="27"/>
        <end position="123"/>
    </location>
</feature>